<feature type="domain" description="Autophagy protein ATG17-like" evidence="9">
    <location>
        <begin position="46"/>
        <end position="470"/>
    </location>
</feature>
<dbReference type="GO" id="GO:0034045">
    <property type="term" value="C:phagophore assembly site membrane"/>
    <property type="evidence" value="ECO:0007669"/>
    <property type="project" value="UniProtKB-SubCell"/>
</dbReference>
<dbReference type="PANTHER" id="PTHR28005">
    <property type="entry name" value="AUTOPHAGY-RELATED PROTEIN 17"/>
    <property type="match status" value="1"/>
</dbReference>
<organism evidence="10 11">
    <name type="scientific">Polytolypa hystricis (strain UAMH7299)</name>
    <dbReference type="NCBI Taxonomy" id="1447883"/>
    <lineage>
        <taxon>Eukaryota</taxon>
        <taxon>Fungi</taxon>
        <taxon>Dikarya</taxon>
        <taxon>Ascomycota</taxon>
        <taxon>Pezizomycotina</taxon>
        <taxon>Eurotiomycetes</taxon>
        <taxon>Eurotiomycetidae</taxon>
        <taxon>Onygenales</taxon>
        <taxon>Onygenales incertae sedis</taxon>
        <taxon>Polytolypa</taxon>
    </lineage>
</organism>
<dbReference type="GO" id="GO:0000045">
    <property type="term" value="P:autophagosome assembly"/>
    <property type="evidence" value="ECO:0007669"/>
    <property type="project" value="TreeGrafter"/>
</dbReference>
<feature type="compositionally biased region" description="Acidic residues" evidence="8">
    <location>
        <begin position="504"/>
        <end position="522"/>
    </location>
</feature>
<dbReference type="GO" id="GO:0034727">
    <property type="term" value="P:piecemeal microautophagy of the nucleus"/>
    <property type="evidence" value="ECO:0007669"/>
    <property type="project" value="TreeGrafter"/>
</dbReference>
<keyword evidence="4 7" id="KW-0072">Autophagy</keyword>
<evidence type="ECO:0000256" key="4">
    <source>
        <dbReference type="ARBA" id="ARBA00023006"/>
    </source>
</evidence>
<dbReference type="GO" id="GO:0000422">
    <property type="term" value="P:autophagy of mitochondrion"/>
    <property type="evidence" value="ECO:0007669"/>
    <property type="project" value="TreeGrafter"/>
</dbReference>
<name>A0A2B7XSC2_POLH7</name>
<evidence type="ECO:0000256" key="2">
    <source>
        <dbReference type="ARBA" id="ARBA00013806"/>
    </source>
</evidence>
<keyword evidence="3 7" id="KW-0963">Cytoplasm</keyword>
<evidence type="ECO:0000313" key="10">
    <source>
        <dbReference type="EMBL" id="PGH12116.1"/>
    </source>
</evidence>
<comment type="caution">
    <text evidence="10">The sequence shown here is derived from an EMBL/GenBank/DDBJ whole genome shotgun (WGS) entry which is preliminary data.</text>
</comment>
<comment type="function">
    <text evidence="7">Autophagy-specific protein that functions in response to autophagy-inducing signals as a scaffold to recruit other ATG proteins to organize preautophagosomal structure (PAS) formation. Modulates the timing and magnitude of the autophagy response, such as the size of the sequestering vesicles. Plays particularly a role in pexophagy and nucleophagy.</text>
</comment>
<evidence type="ECO:0000256" key="5">
    <source>
        <dbReference type="ARBA" id="ARBA00023136"/>
    </source>
</evidence>
<dbReference type="Pfam" id="PF04108">
    <property type="entry name" value="ATG17_like"/>
    <property type="match status" value="1"/>
</dbReference>
<feature type="compositionally biased region" description="Basic and acidic residues" evidence="8">
    <location>
        <begin position="549"/>
        <end position="558"/>
    </location>
</feature>
<gene>
    <name evidence="10" type="ORF">AJ80_06837</name>
</gene>
<proteinExistence type="inferred from homology"/>
<accession>A0A2B7XSC2</accession>
<dbReference type="OrthoDB" id="1937984at2759"/>
<comment type="similarity">
    <text evidence="1 7">Belongs to the ATG17 family.</text>
</comment>
<dbReference type="STRING" id="1447883.A0A2B7XSC2"/>
<dbReference type="InterPro" id="IPR007240">
    <property type="entry name" value="Atg17"/>
</dbReference>
<comment type="function">
    <text evidence="6">Autophagy-specific protein that functions in response to autophagy-inducing signals as a scaffold to recruit other ATG proteins to organize pre-autophagosomal structure (PAS) formation. Modulates the timing and magnitude of the autophagy response, such as the size of the sequestering vesicles. Plays particularly a role in pexophagy and nucleophagy.</text>
</comment>
<dbReference type="GO" id="GO:0030295">
    <property type="term" value="F:protein kinase activator activity"/>
    <property type="evidence" value="ECO:0007669"/>
    <property type="project" value="TreeGrafter"/>
</dbReference>
<dbReference type="InterPro" id="IPR045326">
    <property type="entry name" value="ATG17-like_dom"/>
</dbReference>
<dbReference type="AlphaFoldDB" id="A0A2B7XSC2"/>
<evidence type="ECO:0000256" key="3">
    <source>
        <dbReference type="ARBA" id="ARBA00022490"/>
    </source>
</evidence>
<dbReference type="PANTHER" id="PTHR28005:SF1">
    <property type="entry name" value="AUTOPHAGY-RELATED PROTEIN 17"/>
    <property type="match status" value="1"/>
</dbReference>
<protein>
    <recommendedName>
        <fullName evidence="2 7">Autophagy-related protein 17</fullName>
    </recommendedName>
</protein>
<evidence type="ECO:0000256" key="1">
    <source>
        <dbReference type="ARBA" id="ARBA00006259"/>
    </source>
</evidence>
<dbReference type="Proteomes" id="UP000224634">
    <property type="component" value="Unassembled WGS sequence"/>
</dbReference>
<dbReference type="GO" id="GO:1990316">
    <property type="term" value="C:Atg1/ULK1 kinase complex"/>
    <property type="evidence" value="ECO:0007669"/>
    <property type="project" value="TreeGrafter"/>
</dbReference>
<dbReference type="GO" id="GO:0060090">
    <property type="term" value="F:molecular adaptor activity"/>
    <property type="evidence" value="ECO:0007669"/>
    <property type="project" value="TreeGrafter"/>
</dbReference>
<keyword evidence="11" id="KW-1185">Reference proteome</keyword>
<feature type="compositionally biased region" description="Polar residues" evidence="8">
    <location>
        <begin position="1"/>
        <end position="13"/>
    </location>
</feature>
<evidence type="ECO:0000256" key="6">
    <source>
        <dbReference type="ARBA" id="ARBA00024948"/>
    </source>
</evidence>
<sequence length="572" mass="62791">MEATSPQSSTSSLADHAEEKELGTPMSPAKPDLEVLVSHLVAAKRSLSSINHVWRANEIVTTARSALEESVVISARSGFLRRGLHDQLLLLYNVRAEVEQIAHQGRNEFAAALRELDDVDERLKQTLNLLHETVVEPAFRSSGEEQKTLHDFVDERGVEDLQSSLKDAIDQTNAAQARLDESNLAFDQDLHSVQQTLGKYRKLTKSLRSSSSQMSTSSSSRDILLSPSLIPGLLRSLESHAQEMADLLESLVRHFDLCVTAVKHTEGGGAAAQSITGDLPTGVDLSVSIGQEVGSTNTDGVPQAPLEPLTDKEYQEMITVLVKDAAEADDVALEIQDRGSEMEAMLDQVLEQRDAIVAIYTSTTNIFHRLSNIANSQLPDYIAQAHAFTQTWKEQHERIQSGMTDLSDLSDLYAGFLHAYDGLILEVARRKAVRTAAEKVLRDARSKLDKLYEEDIRARETFRVEQGDYLPSDIWPGLGRGPMRVEFTRVEGPRLEGEVPTDSGDGEQDAENGDGDDDDDQPADTAGPSPTGEQQDKPSGDSGDSIPDLPKHIIERAFSRLKTRSRPGIPST</sequence>
<evidence type="ECO:0000256" key="7">
    <source>
        <dbReference type="RuleBase" id="RU368080"/>
    </source>
</evidence>
<reference evidence="10 11" key="1">
    <citation type="submission" date="2017-10" db="EMBL/GenBank/DDBJ databases">
        <title>Comparative genomics in systemic dimorphic fungi from Ajellomycetaceae.</title>
        <authorList>
            <person name="Munoz J.F."/>
            <person name="Mcewen J.G."/>
            <person name="Clay O.K."/>
            <person name="Cuomo C.A."/>
        </authorList>
    </citation>
    <scope>NUCLEOTIDE SEQUENCE [LARGE SCALE GENOMIC DNA]</scope>
    <source>
        <strain evidence="10 11">UAMH7299</strain>
    </source>
</reference>
<keyword evidence="5" id="KW-0472">Membrane</keyword>
<comment type="subcellular location">
    <subcellularLocation>
        <location evidence="7">Cytoplasm</location>
    </subcellularLocation>
    <subcellularLocation>
        <location evidence="7">Preautophagosomal structure membrane</location>
        <topology evidence="7">Peripheral membrane protein</topology>
    </subcellularLocation>
</comment>
<evidence type="ECO:0000313" key="11">
    <source>
        <dbReference type="Proteomes" id="UP000224634"/>
    </source>
</evidence>
<evidence type="ECO:0000256" key="8">
    <source>
        <dbReference type="SAM" id="MobiDB-lite"/>
    </source>
</evidence>
<feature type="region of interest" description="Disordered" evidence="8">
    <location>
        <begin position="489"/>
        <end position="572"/>
    </location>
</feature>
<dbReference type="EMBL" id="PDNA01000122">
    <property type="protein sequence ID" value="PGH12116.1"/>
    <property type="molecule type" value="Genomic_DNA"/>
</dbReference>
<evidence type="ECO:0000259" key="9">
    <source>
        <dbReference type="Pfam" id="PF04108"/>
    </source>
</evidence>
<feature type="region of interest" description="Disordered" evidence="8">
    <location>
        <begin position="1"/>
        <end position="29"/>
    </location>
</feature>